<reference evidence="4" key="1">
    <citation type="submission" date="2016-10" db="EMBL/GenBank/DDBJ databases">
        <authorList>
            <person name="Varghese N."/>
            <person name="Submissions S."/>
        </authorList>
    </citation>
    <scope>NUCLEOTIDE SEQUENCE [LARGE SCALE GENOMIC DNA]</scope>
    <source>
        <strain evidence="4">ATCC 35263</strain>
    </source>
</reference>
<dbReference type="Gene3D" id="3.60.21.10">
    <property type="match status" value="1"/>
</dbReference>
<feature type="domain" description="Calcineurin-like phosphoesterase" evidence="2">
    <location>
        <begin position="59"/>
        <end position="209"/>
    </location>
</feature>
<protein>
    <submittedName>
        <fullName evidence="3">Calcineurin-like phosphoesterase</fullName>
    </submittedName>
</protein>
<keyword evidence="1" id="KW-0732">Signal</keyword>
<gene>
    <name evidence="3" type="ORF">SAMN02745716_1795</name>
</gene>
<dbReference type="AlphaFoldDB" id="A0A1H6FXF2"/>
<dbReference type="PANTHER" id="PTHR43143">
    <property type="entry name" value="METALLOPHOSPHOESTERASE, CALCINEURIN SUPERFAMILY"/>
    <property type="match status" value="1"/>
</dbReference>
<dbReference type="Pfam" id="PF00149">
    <property type="entry name" value="Metallophos"/>
    <property type="match status" value="1"/>
</dbReference>
<evidence type="ECO:0000256" key="1">
    <source>
        <dbReference type="SAM" id="SignalP"/>
    </source>
</evidence>
<evidence type="ECO:0000313" key="3">
    <source>
        <dbReference type="EMBL" id="SEH14960.1"/>
    </source>
</evidence>
<sequence>MVARAGRLGAALAVVCCWAALTSAAALAQTETATTVWAVGDGAGPEPARFDVASLVAGDPPAAFLYLGDVYERGTADEFRAWYENPFGRFRDFTYPTPGNHEWEQRAEGYDAYWGSRVRQADGGHWYSFDLGGWHLISLSSMERGDQGSPQEAWLRQDLARYPGTCTIVFTHYPRFSAGPQYNTPRLEPLFAATAGRAVAWLAGHAHNYQRLLPIRGITQFVVGTGGHEPSSPDLRDPRVAAGAGNVIGALRLRLAVGEASYEFVRADGEVLDSGVLECRTHRPLRATAELLRPRYGERYERLRELVGEARFARRVSLTLVRRLDARRCAVLVGGEGEPMRFRAAPCSTQRHVSPAYTRAPLAATGSFRLRVPSGLPTGGYRLTIALRSFDGRLYRRVVRFRVGP</sequence>
<keyword evidence="4" id="KW-1185">Reference proteome</keyword>
<feature type="chain" id="PRO_5013581558" evidence="1">
    <location>
        <begin position="29"/>
        <end position="405"/>
    </location>
</feature>
<dbReference type="OrthoDB" id="9804511at2"/>
<dbReference type="InterPro" id="IPR051918">
    <property type="entry name" value="STPP_CPPED1"/>
</dbReference>
<dbReference type="PANTHER" id="PTHR43143:SF1">
    <property type="entry name" value="SERINE_THREONINE-PROTEIN PHOSPHATASE CPPED1"/>
    <property type="match status" value="1"/>
</dbReference>
<dbReference type="GO" id="GO:0016787">
    <property type="term" value="F:hydrolase activity"/>
    <property type="evidence" value="ECO:0007669"/>
    <property type="project" value="InterPro"/>
</dbReference>
<evidence type="ECO:0000259" key="2">
    <source>
        <dbReference type="Pfam" id="PF00149"/>
    </source>
</evidence>
<proteinExistence type="predicted"/>
<dbReference type="SUPFAM" id="SSF56300">
    <property type="entry name" value="Metallo-dependent phosphatases"/>
    <property type="match status" value="1"/>
</dbReference>
<evidence type="ECO:0000313" key="4">
    <source>
        <dbReference type="Proteomes" id="UP000222056"/>
    </source>
</evidence>
<dbReference type="EMBL" id="FNWJ01000002">
    <property type="protein sequence ID" value="SEH14960.1"/>
    <property type="molecule type" value="Genomic_DNA"/>
</dbReference>
<feature type="signal peptide" evidence="1">
    <location>
        <begin position="1"/>
        <end position="28"/>
    </location>
</feature>
<dbReference type="InterPro" id="IPR004843">
    <property type="entry name" value="Calcineurin-like_PHP"/>
</dbReference>
<dbReference type="Proteomes" id="UP000222056">
    <property type="component" value="Unassembled WGS sequence"/>
</dbReference>
<accession>A0A1H6FXF2</accession>
<organism evidence="3 4">
    <name type="scientific">Thermoleophilum album</name>
    <dbReference type="NCBI Taxonomy" id="29539"/>
    <lineage>
        <taxon>Bacteria</taxon>
        <taxon>Bacillati</taxon>
        <taxon>Actinomycetota</taxon>
        <taxon>Thermoleophilia</taxon>
        <taxon>Thermoleophilales</taxon>
        <taxon>Thermoleophilaceae</taxon>
        <taxon>Thermoleophilum</taxon>
    </lineage>
</organism>
<dbReference type="InterPro" id="IPR029052">
    <property type="entry name" value="Metallo-depent_PP-like"/>
</dbReference>
<name>A0A1H6FXF2_THEAL</name>
<dbReference type="STRING" id="29539.SAMN02745716_1795"/>